<comment type="caution">
    <text evidence="1">The sequence shown here is derived from an EMBL/GenBank/DDBJ whole genome shotgun (WGS) entry which is preliminary data.</text>
</comment>
<dbReference type="InterPro" id="IPR025528">
    <property type="entry name" value="BrnA_antitoxin"/>
</dbReference>
<gene>
    <name evidence="1" type="ORF">WFP14_00340</name>
</gene>
<evidence type="ECO:0000313" key="1">
    <source>
        <dbReference type="EMBL" id="MFM1345008.1"/>
    </source>
</evidence>
<evidence type="ECO:0000313" key="2">
    <source>
        <dbReference type="Proteomes" id="UP001629523"/>
    </source>
</evidence>
<dbReference type="Proteomes" id="UP001629523">
    <property type="component" value="Unassembled WGS sequence"/>
</dbReference>
<organism evidence="1 2">
    <name type="scientific">Yersinia proxima</name>
    <dbReference type="NCBI Taxonomy" id="2890316"/>
    <lineage>
        <taxon>Bacteria</taxon>
        <taxon>Pseudomonadati</taxon>
        <taxon>Pseudomonadota</taxon>
        <taxon>Gammaproteobacteria</taxon>
        <taxon>Enterobacterales</taxon>
        <taxon>Yersiniaceae</taxon>
        <taxon>Yersinia</taxon>
    </lineage>
</organism>
<reference evidence="1 2" key="1">
    <citation type="journal article" date="2024" name="Infect. Genet. Evol.">
        <title>Characteristics and comparative genome analysis of Yersinia enterocolitica and related species associated with human infections in Switzerland 2019-2023.</title>
        <authorList>
            <person name="Stevens M.J.A."/>
            <person name="Horlbog J.A."/>
            <person name="Diethelm A."/>
            <person name="Stephan R."/>
            <person name="Nuesch-Inderbinen M."/>
        </authorList>
    </citation>
    <scope>NUCLEOTIDE SEQUENCE [LARGE SCALE GENOMIC DNA]</scope>
    <source>
        <strain evidence="1 2">N20-0302</strain>
    </source>
</reference>
<dbReference type="EMBL" id="JBBEST010000001">
    <property type="protein sequence ID" value="MFM1345008.1"/>
    <property type="molecule type" value="Genomic_DNA"/>
</dbReference>
<proteinExistence type="predicted"/>
<accession>A0ABW9ESP9</accession>
<dbReference type="Pfam" id="PF14384">
    <property type="entry name" value="BrnA_antitoxin"/>
    <property type="match status" value="1"/>
</dbReference>
<keyword evidence="2" id="KW-1185">Reference proteome</keyword>
<dbReference type="RefSeq" id="WP_227728337.1">
    <property type="nucleotide sequence ID" value="NZ_CABHYX010000008.1"/>
</dbReference>
<sequence length="104" mass="11923">MPTLKPGTILPTPEEDKEIRKAVAADPDAKLLEDPNIKLVSFSELKKKKKMGRPTKEDPKIDIHIRMRSDVVEKFKASGPKWQTRMNEALADWLKHHSPEDIKL</sequence>
<protein>
    <submittedName>
        <fullName evidence="1">BrnA antitoxin family protein</fullName>
    </submittedName>
</protein>
<name>A0ABW9ESP9_9GAMM</name>